<reference evidence="1 2" key="1">
    <citation type="submission" date="2020-08" db="EMBL/GenBank/DDBJ databases">
        <title>Sequencing the genomes of 1000 actinobacteria strains.</title>
        <authorList>
            <person name="Klenk H.-P."/>
        </authorList>
    </citation>
    <scope>NUCLEOTIDE SEQUENCE [LARGE SCALE GENOMIC DNA]</scope>
    <source>
        <strain evidence="1 2">DSM 45584</strain>
    </source>
</reference>
<evidence type="ECO:0008006" key="3">
    <source>
        <dbReference type="Google" id="ProtNLM"/>
    </source>
</evidence>
<protein>
    <recommendedName>
        <fullName evidence="3">Resolvase/invertase-type recombinase catalytic domain-containing protein</fullName>
    </recommendedName>
</protein>
<dbReference type="EMBL" id="JACHIW010000001">
    <property type="protein sequence ID" value="MBB5154238.1"/>
    <property type="molecule type" value="Genomic_DNA"/>
</dbReference>
<dbReference type="Proteomes" id="UP000584374">
    <property type="component" value="Unassembled WGS sequence"/>
</dbReference>
<evidence type="ECO:0000313" key="1">
    <source>
        <dbReference type="EMBL" id="MBB5154238.1"/>
    </source>
</evidence>
<comment type="caution">
    <text evidence="1">The sequence shown here is derived from an EMBL/GenBank/DDBJ whole genome shotgun (WGS) entry which is preliminary data.</text>
</comment>
<sequence length="60" mass="7099">MRVLGRIRLSRFRGLEDVTSSPERQKLNIERWADANGHEIIGWATDLDLGRWLLIPLDWR</sequence>
<keyword evidence="2" id="KW-1185">Reference proteome</keyword>
<proteinExistence type="predicted"/>
<accession>A0A840Q697</accession>
<evidence type="ECO:0000313" key="2">
    <source>
        <dbReference type="Proteomes" id="UP000584374"/>
    </source>
</evidence>
<gene>
    <name evidence="1" type="ORF">BJ970_001772</name>
</gene>
<organism evidence="1 2">
    <name type="scientific">Saccharopolyspora phatthalungensis</name>
    <dbReference type="NCBI Taxonomy" id="664693"/>
    <lineage>
        <taxon>Bacteria</taxon>
        <taxon>Bacillati</taxon>
        <taxon>Actinomycetota</taxon>
        <taxon>Actinomycetes</taxon>
        <taxon>Pseudonocardiales</taxon>
        <taxon>Pseudonocardiaceae</taxon>
        <taxon>Saccharopolyspora</taxon>
    </lineage>
</organism>
<name>A0A840Q697_9PSEU</name>
<dbReference type="AlphaFoldDB" id="A0A840Q697"/>